<keyword evidence="11 14" id="KW-0233">DNA recombination</keyword>
<evidence type="ECO:0000256" key="1">
    <source>
        <dbReference type="ARBA" id="ARBA00007572"/>
    </source>
</evidence>
<dbReference type="Pfam" id="PF01068">
    <property type="entry name" value="DNA_ligase_A_M"/>
    <property type="match status" value="1"/>
</dbReference>
<dbReference type="EMBL" id="LMVM01000023">
    <property type="protein sequence ID" value="PAV04561.1"/>
    <property type="molecule type" value="Genomic_DNA"/>
</dbReference>
<dbReference type="AlphaFoldDB" id="A0A2A2H547"/>
<dbReference type="InterPro" id="IPR012308">
    <property type="entry name" value="DNA_ligase_ATP-dep_N"/>
</dbReference>
<name>A0A2A2H547_METBR</name>
<keyword evidence="7 14" id="KW-0547">Nucleotide-binding</keyword>
<feature type="active site" description="N6-AMP-lysine intermediate" evidence="14">
    <location>
        <position position="248"/>
    </location>
</feature>
<dbReference type="GO" id="GO:0051301">
    <property type="term" value="P:cell division"/>
    <property type="evidence" value="ECO:0007669"/>
    <property type="project" value="UniProtKB-KW"/>
</dbReference>
<evidence type="ECO:0000256" key="12">
    <source>
        <dbReference type="ARBA" id="ARBA00023204"/>
    </source>
</evidence>
<dbReference type="PANTHER" id="PTHR45674:SF7">
    <property type="entry name" value="DNA LIGASE"/>
    <property type="match status" value="1"/>
</dbReference>
<dbReference type="Pfam" id="PF04679">
    <property type="entry name" value="DNA_ligase_A_C"/>
    <property type="match status" value="1"/>
</dbReference>
<keyword evidence="18" id="KW-1185">Reference proteome</keyword>
<keyword evidence="6 14" id="KW-0479">Metal-binding</keyword>
<evidence type="ECO:0000256" key="8">
    <source>
        <dbReference type="ARBA" id="ARBA00022763"/>
    </source>
</evidence>
<evidence type="ECO:0000256" key="14">
    <source>
        <dbReference type="HAMAP-Rule" id="MF_00407"/>
    </source>
</evidence>
<keyword evidence="10 14" id="KW-0460">Magnesium</keyword>
<dbReference type="FunFam" id="1.10.3260.10:FF:000007">
    <property type="entry name" value="DNA ligase"/>
    <property type="match status" value="1"/>
</dbReference>
<dbReference type="Proteomes" id="UP000217784">
    <property type="component" value="Unassembled WGS sequence"/>
</dbReference>
<dbReference type="GO" id="GO:0046872">
    <property type="term" value="F:metal ion binding"/>
    <property type="evidence" value="ECO:0007669"/>
    <property type="project" value="UniProtKB-KW"/>
</dbReference>
<dbReference type="PANTHER" id="PTHR45674">
    <property type="entry name" value="DNA LIGASE 1/3 FAMILY MEMBER"/>
    <property type="match status" value="1"/>
</dbReference>
<evidence type="ECO:0000256" key="7">
    <source>
        <dbReference type="ARBA" id="ARBA00022741"/>
    </source>
</evidence>
<dbReference type="InterPro" id="IPR012310">
    <property type="entry name" value="DNA_ligase_ATP-dep_cent"/>
</dbReference>
<evidence type="ECO:0000313" key="18">
    <source>
        <dbReference type="Proteomes" id="UP000217784"/>
    </source>
</evidence>
<dbReference type="InterPro" id="IPR050191">
    <property type="entry name" value="ATP-dep_DNA_ligase"/>
</dbReference>
<dbReference type="NCBIfam" id="TIGR00574">
    <property type="entry name" value="dnl1"/>
    <property type="match status" value="1"/>
</dbReference>
<dbReference type="PROSITE" id="PS00697">
    <property type="entry name" value="DNA_LIGASE_A1"/>
    <property type="match status" value="1"/>
</dbReference>
<dbReference type="EC" id="6.5.1.1" evidence="14"/>
<dbReference type="CDD" id="cd07901">
    <property type="entry name" value="Adenylation_DNA_ligase_Arch_LigB"/>
    <property type="match status" value="1"/>
</dbReference>
<dbReference type="CDD" id="cd07972">
    <property type="entry name" value="OBF_DNA_ligase_Arch_LigB"/>
    <property type="match status" value="1"/>
</dbReference>
<dbReference type="Gene3D" id="2.40.50.140">
    <property type="entry name" value="Nucleic acid-binding proteins"/>
    <property type="match status" value="1"/>
</dbReference>
<comment type="caution">
    <text evidence="17">The sequence shown here is derived from an EMBL/GenBank/DDBJ whole genome shotgun (WGS) entry which is preliminary data.</text>
</comment>
<feature type="binding site" evidence="14">
    <location>
        <position position="253"/>
    </location>
    <ligand>
        <name>ATP</name>
        <dbReference type="ChEBI" id="CHEBI:30616"/>
    </ligand>
</feature>
<reference evidence="17 18" key="1">
    <citation type="journal article" date="2017" name="BMC Genomics">
        <title>Genomic analysis of methanogenic archaea reveals a shift towards energy conservation.</title>
        <authorList>
            <person name="Gilmore S.P."/>
            <person name="Henske J.K."/>
            <person name="Sexton J.A."/>
            <person name="Solomon K.V."/>
            <person name="Seppala S."/>
            <person name="Yoo J.I."/>
            <person name="Huyett L.M."/>
            <person name="Pressman A."/>
            <person name="Cogan J.Z."/>
            <person name="Kivenson V."/>
            <person name="Peng X."/>
            <person name="Tan Y."/>
            <person name="Valentine D.L."/>
            <person name="O'Malley M.A."/>
        </authorList>
    </citation>
    <scope>NUCLEOTIDE SEQUENCE [LARGE SCALE GENOMIC DNA]</scope>
    <source>
        <strain evidence="17 18">M.o.H.</strain>
    </source>
</reference>
<keyword evidence="3 14" id="KW-0436">Ligase</keyword>
<evidence type="ECO:0000259" key="16">
    <source>
        <dbReference type="PROSITE" id="PS50160"/>
    </source>
</evidence>
<comment type="similarity">
    <text evidence="1 14 15">Belongs to the ATP-dependent DNA ligase family.</text>
</comment>
<evidence type="ECO:0000256" key="2">
    <source>
        <dbReference type="ARBA" id="ARBA00013308"/>
    </source>
</evidence>
<dbReference type="RefSeq" id="WP_069585669.1">
    <property type="nucleotide sequence ID" value="NZ_LMVM01000023.1"/>
</dbReference>
<dbReference type="GO" id="GO:0003677">
    <property type="term" value="F:DNA binding"/>
    <property type="evidence" value="ECO:0007669"/>
    <property type="project" value="InterPro"/>
</dbReference>
<organism evidence="17 18">
    <name type="scientific">Methanobacterium bryantii</name>
    <dbReference type="NCBI Taxonomy" id="2161"/>
    <lineage>
        <taxon>Archaea</taxon>
        <taxon>Methanobacteriati</taxon>
        <taxon>Methanobacteriota</taxon>
        <taxon>Methanomada group</taxon>
        <taxon>Methanobacteria</taxon>
        <taxon>Methanobacteriales</taxon>
        <taxon>Methanobacteriaceae</taxon>
        <taxon>Methanobacterium</taxon>
    </lineage>
</organism>
<gene>
    <name evidence="14" type="primary">lig</name>
    <name evidence="17" type="ORF">ASJ80_06970</name>
</gene>
<protein>
    <recommendedName>
        <fullName evidence="2 14">DNA ligase</fullName>
        <ecNumber evidence="14">6.5.1.1</ecNumber>
    </recommendedName>
    <alternativeName>
        <fullName evidence="14">Polydeoxyribonucleotide synthase [ATP]</fullName>
    </alternativeName>
</protein>
<dbReference type="GO" id="GO:0006310">
    <property type="term" value="P:DNA recombination"/>
    <property type="evidence" value="ECO:0007669"/>
    <property type="project" value="UniProtKB-UniRule"/>
</dbReference>
<dbReference type="GO" id="GO:0006281">
    <property type="term" value="P:DNA repair"/>
    <property type="evidence" value="ECO:0007669"/>
    <property type="project" value="UniProtKB-UniRule"/>
</dbReference>
<evidence type="ECO:0000256" key="5">
    <source>
        <dbReference type="ARBA" id="ARBA00022705"/>
    </source>
</evidence>
<keyword evidence="4 14" id="KW-0132">Cell division</keyword>
<keyword evidence="8 14" id="KW-0227">DNA damage</keyword>
<dbReference type="InterPro" id="IPR000977">
    <property type="entry name" value="DNA_ligase_ATP-dep"/>
</dbReference>
<dbReference type="SUPFAM" id="SSF56091">
    <property type="entry name" value="DNA ligase/mRNA capping enzyme, catalytic domain"/>
    <property type="match status" value="1"/>
</dbReference>
<evidence type="ECO:0000256" key="10">
    <source>
        <dbReference type="ARBA" id="ARBA00022842"/>
    </source>
</evidence>
<dbReference type="GO" id="GO:0071897">
    <property type="term" value="P:DNA biosynthetic process"/>
    <property type="evidence" value="ECO:0007669"/>
    <property type="project" value="InterPro"/>
</dbReference>
<evidence type="ECO:0000256" key="11">
    <source>
        <dbReference type="ARBA" id="ARBA00023172"/>
    </source>
</evidence>
<dbReference type="Gene3D" id="1.10.3260.10">
    <property type="entry name" value="DNA ligase, ATP-dependent, N-terminal domain"/>
    <property type="match status" value="1"/>
</dbReference>
<dbReference type="InterPro" id="IPR016059">
    <property type="entry name" value="DNA_ligase_ATP-dep_CS"/>
</dbReference>
<evidence type="ECO:0000256" key="6">
    <source>
        <dbReference type="ARBA" id="ARBA00022723"/>
    </source>
</evidence>
<proteinExistence type="inferred from homology"/>
<evidence type="ECO:0000256" key="3">
    <source>
        <dbReference type="ARBA" id="ARBA00022598"/>
    </source>
</evidence>
<dbReference type="Pfam" id="PF04675">
    <property type="entry name" value="DNA_ligase_A_N"/>
    <property type="match status" value="1"/>
</dbReference>
<comment type="cofactor">
    <cofactor evidence="14">
        <name>Mg(2+)</name>
        <dbReference type="ChEBI" id="CHEBI:18420"/>
    </cofactor>
</comment>
<dbReference type="GO" id="GO:0005524">
    <property type="term" value="F:ATP binding"/>
    <property type="evidence" value="ECO:0007669"/>
    <property type="project" value="UniProtKB-UniRule"/>
</dbReference>
<dbReference type="GO" id="GO:0003910">
    <property type="term" value="F:DNA ligase (ATP) activity"/>
    <property type="evidence" value="ECO:0007669"/>
    <property type="project" value="UniProtKB-UniRule"/>
</dbReference>
<dbReference type="InterPro" id="IPR012309">
    <property type="entry name" value="DNA_ligase_ATP-dep_C"/>
</dbReference>
<evidence type="ECO:0000256" key="9">
    <source>
        <dbReference type="ARBA" id="ARBA00022840"/>
    </source>
</evidence>
<feature type="binding site" evidence="14">
    <location>
        <position position="414"/>
    </location>
    <ligand>
        <name>ATP</name>
        <dbReference type="ChEBI" id="CHEBI:30616"/>
    </ligand>
</feature>
<evidence type="ECO:0000256" key="13">
    <source>
        <dbReference type="ARBA" id="ARBA00023306"/>
    </source>
</evidence>
<dbReference type="InterPro" id="IPR012340">
    <property type="entry name" value="NA-bd_OB-fold"/>
</dbReference>
<accession>A0A2A2H547</accession>
<keyword evidence="5 14" id="KW-0235">DNA replication</keyword>
<dbReference type="InterPro" id="IPR036599">
    <property type="entry name" value="DNA_ligase_N_sf"/>
</dbReference>
<keyword evidence="13 14" id="KW-0131">Cell cycle</keyword>
<dbReference type="GO" id="GO:0006273">
    <property type="term" value="P:lagging strand elongation"/>
    <property type="evidence" value="ECO:0007669"/>
    <property type="project" value="TreeGrafter"/>
</dbReference>
<keyword evidence="12 14" id="KW-0234">DNA repair</keyword>
<sequence length="552" mass="62245">MKYKELVDVYESLNSTTKRLEKTTILAEFLKNTDAEILPIVTLLSLGKVFPTWSEKEMGVGLKILMKAISLVVGVSPEAVEDSVRDRGDIGLASEYLFSNRFQSTLFTMPLTIVKVYNNMEKMADKSGKKAQGKKIEILRELLSSASPKEAKYITRTVLEELRVGLGEGTLKDAISEAFNINKEVVERAMMLTNDPGLVAEVAKEEGEEGLKNLTLIPGKPVKPMLAQLSKSVKDDIKEMGYALCEVKYDGFRVQIHRIRDEIKVFTRRLDNIKDAVPEIVEYIENCLPHKDFIVEGEIIAMREGKPISFQYVLQRVRRKYEVERLRLEVPLTLYLFDTLYFEKPLIDTPFEQRRKILESISKIDDGKFGLSTQVKVTPEHTAYAEDLFKLAIEKGHEGIMIKDPHAPYMPGIRGKKMLKFKATPETLDLVIVGGIYGRGRRANLIGSYLVAAQDGTGALKTIAHTATGLDDNTLLELSNKVESSIIEKKGRKVKSEPEIILEVAFSEIVKSPEYEGGYSLRFPVVKRIREDLSIEDIDTVERVESIFKSKS</sequence>
<dbReference type="SUPFAM" id="SSF117018">
    <property type="entry name" value="ATP-dependent DNA ligase DNA-binding domain"/>
    <property type="match status" value="1"/>
</dbReference>
<dbReference type="HAMAP" id="MF_00407">
    <property type="entry name" value="DNA_ligase"/>
    <property type="match status" value="1"/>
</dbReference>
<evidence type="ECO:0000256" key="4">
    <source>
        <dbReference type="ARBA" id="ARBA00022618"/>
    </source>
</evidence>
<feature type="binding site" evidence="14">
    <location>
        <position position="268"/>
    </location>
    <ligand>
        <name>ATP</name>
        <dbReference type="ChEBI" id="CHEBI:30616"/>
    </ligand>
</feature>
<evidence type="ECO:0000256" key="15">
    <source>
        <dbReference type="RuleBase" id="RU004196"/>
    </source>
</evidence>
<comment type="catalytic activity">
    <reaction evidence="14">
        <text>ATP + (deoxyribonucleotide)n-3'-hydroxyl + 5'-phospho-(deoxyribonucleotide)m = (deoxyribonucleotide)n+m + AMP + diphosphate.</text>
        <dbReference type="EC" id="6.5.1.1"/>
    </reaction>
</comment>
<dbReference type="InterPro" id="IPR022865">
    <property type="entry name" value="DNA_ligae_ATP-dep_bac/arc"/>
</dbReference>
<feature type="binding site" evidence="14">
    <location>
        <position position="420"/>
    </location>
    <ligand>
        <name>ATP</name>
        <dbReference type="ChEBI" id="CHEBI:30616"/>
    </ligand>
</feature>
<dbReference type="PROSITE" id="PS50160">
    <property type="entry name" value="DNA_LIGASE_A3"/>
    <property type="match status" value="1"/>
</dbReference>
<dbReference type="OrthoDB" id="31274at2157"/>
<keyword evidence="9 14" id="KW-0067">ATP-binding</keyword>
<feature type="domain" description="ATP-dependent DNA ligase family profile" evidence="16">
    <location>
        <begin position="329"/>
        <end position="455"/>
    </location>
</feature>
<dbReference type="Gene3D" id="3.30.470.30">
    <property type="entry name" value="DNA ligase/mRNA capping enzyme"/>
    <property type="match status" value="1"/>
</dbReference>
<feature type="binding site" evidence="14">
    <location>
        <position position="246"/>
    </location>
    <ligand>
        <name>ATP</name>
        <dbReference type="ChEBI" id="CHEBI:30616"/>
    </ligand>
</feature>
<feature type="binding site" evidence="14">
    <location>
        <position position="337"/>
    </location>
    <ligand>
        <name>ATP</name>
        <dbReference type="ChEBI" id="CHEBI:30616"/>
    </ligand>
</feature>
<feature type="binding site" evidence="14">
    <location>
        <position position="298"/>
    </location>
    <ligand>
        <name>ATP</name>
        <dbReference type="ChEBI" id="CHEBI:30616"/>
    </ligand>
</feature>
<comment type="function">
    <text evidence="14">DNA ligase that seals nicks in double-stranded DNA during DNA replication, DNA recombination and DNA repair.</text>
</comment>
<evidence type="ECO:0000313" key="17">
    <source>
        <dbReference type="EMBL" id="PAV04561.1"/>
    </source>
</evidence>
<dbReference type="SUPFAM" id="SSF50249">
    <property type="entry name" value="Nucleic acid-binding proteins"/>
    <property type="match status" value="1"/>
</dbReference>